<dbReference type="GO" id="GO:0004674">
    <property type="term" value="F:protein serine/threonine kinase activity"/>
    <property type="evidence" value="ECO:0007669"/>
    <property type="project" value="UniProtKB-KW"/>
</dbReference>
<feature type="region of interest" description="Disordered" evidence="7">
    <location>
        <begin position="1"/>
        <end position="29"/>
    </location>
</feature>
<dbReference type="GO" id="GO:0005886">
    <property type="term" value="C:plasma membrane"/>
    <property type="evidence" value="ECO:0007669"/>
    <property type="project" value="TreeGrafter"/>
</dbReference>
<keyword evidence="2" id="KW-0808">Transferase</keyword>
<dbReference type="GO" id="GO:0005524">
    <property type="term" value="F:ATP binding"/>
    <property type="evidence" value="ECO:0007669"/>
    <property type="project" value="UniProtKB-KW"/>
</dbReference>
<reference evidence="9 10" key="1">
    <citation type="submission" date="2019-09" db="EMBL/GenBank/DDBJ databases">
        <authorList>
            <person name="Ou C."/>
        </authorList>
    </citation>
    <scope>NUCLEOTIDE SEQUENCE [LARGE SCALE GENOMIC DNA]</scope>
    <source>
        <strain evidence="9">S2</strain>
        <tissue evidence="9">Leaf</tissue>
    </source>
</reference>
<dbReference type="SUPFAM" id="SSF56112">
    <property type="entry name" value="Protein kinase-like (PK-like)"/>
    <property type="match status" value="1"/>
</dbReference>
<evidence type="ECO:0000256" key="4">
    <source>
        <dbReference type="ARBA" id="ARBA00022777"/>
    </source>
</evidence>
<organism evidence="9 10">
    <name type="scientific">Pyrus ussuriensis x Pyrus communis</name>
    <dbReference type="NCBI Taxonomy" id="2448454"/>
    <lineage>
        <taxon>Eukaryota</taxon>
        <taxon>Viridiplantae</taxon>
        <taxon>Streptophyta</taxon>
        <taxon>Embryophyta</taxon>
        <taxon>Tracheophyta</taxon>
        <taxon>Spermatophyta</taxon>
        <taxon>Magnoliopsida</taxon>
        <taxon>eudicotyledons</taxon>
        <taxon>Gunneridae</taxon>
        <taxon>Pentapetalae</taxon>
        <taxon>rosids</taxon>
        <taxon>fabids</taxon>
        <taxon>Rosales</taxon>
        <taxon>Rosaceae</taxon>
        <taxon>Amygdaloideae</taxon>
        <taxon>Maleae</taxon>
        <taxon>Pyrus</taxon>
    </lineage>
</organism>
<keyword evidence="6" id="KW-0862">Zinc</keyword>
<reference evidence="9 10" key="3">
    <citation type="submission" date="2019-11" db="EMBL/GenBank/DDBJ databases">
        <title>A de novo genome assembly of a pear dwarfing rootstock.</title>
        <authorList>
            <person name="Wang F."/>
            <person name="Wang J."/>
            <person name="Li S."/>
            <person name="Zhang Y."/>
            <person name="Fang M."/>
            <person name="Ma L."/>
            <person name="Zhao Y."/>
            <person name="Jiang S."/>
        </authorList>
    </citation>
    <scope>NUCLEOTIDE SEQUENCE [LARGE SCALE GENOMIC DNA]</scope>
    <source>
        <strain evidence="9">S2</strain>
        <tissue evidence="9">Leaf</tissue>
    </source>
</reference>
<dbReference type="GO" id="GO:0008270">
    <property type="term" value="F:zinc ion binding"/>
    <property type="evidence" value="ECO:0007669"/>
    <property type="project" value="UniProtKB-KW"/>
</dbReference>
<dbReference type="AlphaFoldDB" id="A0A5N5HRC7"/>
<feature type="compositionally biased region" description="Polar residues" evidence="7">
    <location>
        <begin position="7"/>
        <end position="27"/>
    </location>
</feature>
<name>A0A5N5HRC7_9ROSA</name>
<protein>
    <submittedName>
        <fullName evidence="9">Protein FAR-RED IMPAIRED RESPONSE 1-like</fullName>
    </submittedName>
</protein>
<dbReference type="PANTHER" id="PTHR27002:SF181">
    <property type="entry name" value="RECEPTOR-LIKE SERINE_THREONINE-PROTEIN KINASE"/>
    <property type="match status" value="1"/>
</dbReference>
<dbReference type="PANTHER" id="PTHR27002">
    <property type="entry name" value="RECEPTOR-LIKE SERINE/THREONINE-PROTEIN KINASE SD1-8"/>
    <property type="match status" value="1"/>
</dbReference>
<sequence>MVIIGGVTQTQSITTEQDGGGTTTPSDPDSLKVVESMTRLLRFQMEELKSVTCFLREKSTHGNEAVYEVLKRPAGVTKMKTLVVDMVSEYAKCSCKEMKFWGVPCRHIFAHLRIKQIELLPQDYIMKRWLQTAKFDIVLDSEGKEDGKGADNSVAFKRPQFSRNASNLIDKAVMSIKGVTPSVVVGAVIETTESAHLVPTSQPTQSNNNDATTGCSGKLSNEEYTAVKRLSMDSGQGDLEVKNEVSLAARLQHRNLVTFLCCCLEGEERLCP</sequence>
<reference evidence="10" key="2">
    <citation type="submission" date="2019-10" db="EMBL/GenBank/DDBJ databases">
        <title>A de novo genome assembly of a pear dwarfing rootstock.</title>
        <authorList>
            <person name="Wang F."/>
            <person name="Wang J."/>
            <person name="Li S."/>
            <person name="Zhang Y."/>
            <person name="Fang M."/>
            <person name="Ma L."/>
            <person name="Zhao Y."/>
            <person name="Jiang S."/>
        </authorList>
    </citation>
    <scope>NUCLEOTIDE SEQUENCE [LARGE SCALE GENOMIC DNA]</scope>
</reference>
<evidence type="ECO:0000256" key="2">
    <source>
        <dbReference type="ARBA" id="ARBA00022679"/>
    </source>
</evidence>
<feature type="region of interest" description="Disordered" evidence="7">
    <location>
        <begin position="197"/>
        <end position="217"/>
    </location>
</feature>
<dbReference type="InterPro" id="IPR007527">
    <property type="entry name" value="Znf_SWIM"/>
</dbReference>
<dbReference type="EMBL" id="SMOL01000148">
    <property type="protein sequence ID" value="KAB2629387.1"/>
    <property type="molecule type" value="Genomic_DNA"/>
</dbReference>
<evidence type="ECO:0000256" key="6">
    <source>
        <dbReference type="PROSITE-ProRule" id="PRU00325"/>
    </source>
</evidence>
<proteinExistence type="predicted"/>
<dbReference type="OrthoDB" id="1927586at2759"/>
<keyword evidence="4" id="KW-0418">Kinase</keyword>
<accession>A0A5N5HRC7</accession>
<keyword evidence="3" id="KW-0547">Nucleotide-binding</keyword>
<evidence type="ECO:0000256" key="5">
    <source>
        <dbReference type="ARBA" id="ARBA00022840"/>
    </source>
</evidence>
<comment type="caution">
    <text evidence="9">The sequence shown here is derived from an EMBL/GenBank/DDBJ whole genome shotgun (WGS) entry which is preliminary data.</text>
</comment>
<keyword evidence="6" id="KW-0863">Zinc-finger</keyword>
<evidence type="ECO:0000259" key="8">
    <source>
        <dbReference type="PROSITE" id="PS50966"/>
    </source>
</evidence>
<evidence type="ECO:0000256" key="1">
    <source>
        <dbReference type="ARBA" id="ARBA00022527"/>
    </source>
</evidence>
<evidence type="ECO:0000313" key="9">
    <source>
        <dbReference type="EMBL" id="KAB2629387.1"/>
    </source>
</evidence>
<evidence type="ECO:0000313" key="10">
    <source>
        <dbReference type="Proteomes" id="UP000327157"/>
    </source>
</evidence>
<dbReference type="PROSITE" id="PS50966">
    <property type="entry name" value="ZF_SWIM"/>
    <property type="match status" value="1"/>
</dbReference>
<keyword evidence="1" id="KW-0723">Serine/threonine-protein kinase</keyword>
<evidence type="ECO:0000256" key="3">
    <source>
        <dbReference type="ARBA" id="ARBA00022741"/>
    </source>
</evidence>
<feature type="domain" description="SWIM-type" evidence="8">
    <location>
        <begin position="80"/>
        <end position="116"/>
    </location>
</feature>
<keyword evidence="6" id="KW-0479">Metal-binding</keyword>
<keyword evidence="5" id="KW-0067">ATP-binding</keyword>
<dbReference type="InterPro" id="IPR011009">
    <property type="entry name" value="Kinase-like_dom_sf"/>
</dbReference>
<dbReference type="Gene3D" id="3.30.200.20">
    <property type="entry name" value="Phosphorylase Kinase, domain 1"/>
    <property type="match status" value="1"/>
</dbReference>
<dbReference type="Proteomes" id="UP000327157">
    <property type="component" value="Chromosome 8"/>
</dbReference>
<evidence type="ECO:0000256" key="7">
    <source>
        <dbReference type="SAM" id="MobiDB-lite"/>
    </source>
</evidence>
<keyword evidence="10" id="KW-1185">Reference proteome</keyword>
<gene>
    <name evidence="9" type="ORF">D8674_034182</name>
</gene>